<sequence>MKTNKKSLDFNKSSVMELNKNELNEVRGGGTTSWVCLVTSLTYNFEIDFNYDAH</sequence>
<reference evidence="1" key="1">
    <citation type="submission" date="2022-11" db="EMBL/GenBank/DDBJ databases">
        <title>Lacinutrix neustonica HL-RS19T sp. nov., isolated from the surface microlayer sample of brackish Lake Shihwa.</title>
        <authorList>
            <person name="Choi J.Y."/>
            <person name="Hwang C.Y."/>
        </authorList>
    </citation>
    <scope>NUCLEOTIDE SEQUENCE</scope>
    <source>
        <strain evidence="1">HL-RS19</strain>
    </source>
</reference>
<evidence type="ECO:0000313" key="1">
    <source>
        <dbReference type="EMBL" id="WAC01053.1"/>
    </source>
</evidence>
<accession>A0A9E8SC96</accession>
<dbReference type="AlphaFoldDB" id="A0A9E8SC96"/>
<dbReference type="InterPro" id="IPR058238">
    <property type="entry name" value="Lant_leader_dom"/>
</dbReference>
<dbReference type="KEGG" id="lnu:N7U66_12795"/>
<dbReference type="EMBL" id="CP113088">
    <property type="protein sequence ID" value="WAC01053.1"/>
    <property type="molecule type" value="Genomic_DNA"/>
</dbReference>
<organism evidence="1 2">
    <name type="scientific">Lacinutrix neustonica</name>
    <dbReference type="NCBI Taxonomy" id="2980107"/>
    <lineage>
        <taxon>Bacteria</taxon>
        <taxon>Pseudomonadati</taxon>
        <taxon>Bacteroidota</taxon>
        <taxon>Flavobacteriia</taxon>
        <taxon>Flavobacteriales</taxon>
        <taxon>Flavobacteriaceae</taxon>
        <taxon>Lacinutrix</taxon>
    </lineage>
</organism>
<gene>
    <name evidence="1" type="ORF">N7U66_12795</name>
</gene>
<dbReference type="NCBIfam" id="NF038153">
    <property type="entry name" value="lant_leader_L1a"/>
    <property type="match status" value="1"/>
</dbReference>
<keyword evidence="2" id="KW-1185">Reference proteome</keyword>
<proteinExistence type="predicted"/>
<dbReference type="RefSeq" id="WP_267675601.1">
    <property type="nucleotide sequence ID" value="NZ_CP113088.1"/>
</dbReference>
<name>A0A9E8SC96_9FLAO</name>
<protein>
    <submittedName>
        <fullName evidence="1">Class I lanthipeptide</fullName>
    </submittedName>
</protein>
<dbReference type="Proteomes" id="UP001164705">
    <property type="component" value="Chromosome"/>
</dbReference>
<evidence type="ECO:0000313" key="2">
    <source>
        <dbReference type="Proteomes" id="UP001164705"/>
    </source>
</evidence>